<evidence type="ECO:0000256" key="2">
    <source>
        <dbReference type="ARBA" id="ARBA00022729"/>
    </source>
</evidence>
<comment type="similarity">
    <text evidence="1">Belongs to the UPF0319 family.</text>
</comment>
<keyword evidence="2 3" id="KW-0732">Signal</keyword>
<feature type="signal peptide" evidence="3">
    <location>
        <begin position="1"/>
        <end position="20"/>
    </location>
</feature>
<evidence type="ECO:0000256" key="1">
    <source>
        <dbReference type="ARBA" id="ARBA00008490"/>
    </source>
</evidence>
<gene>
    <name evidence="4" type="ORF">PG915_13000</name>
</gene>
<feature type="chain" id="PRO_5043369652" evidence="3">
    <location>
        <begin position="21"/>
        <end position="207"/>
    </location>
</feature>
<organism evidence="4">
    <name type="scientific">Vibrio chaetopteri</name>
    <dbReference type="NCBI Taxonomy" id="3016528"/>
    <lineage>
        <taxon>Bacteria</taxon>
        <taxon>Pseudomonadati</taxon>
        <taxon>Pseudomonadota</taxon>
        <taxon>Gammaproteobacteria</taxon>
        <taxon>Vibrionales</taxon>
        <taxon>Vibrionaceae</taxon>
        <taxon>Vibrio</taxon>
    </lineage>
</organism>
<dbReference type="AlphaFoldDB" id="A0AAU8BH47"/>
<evidence type="ECO:0000313" key="4">
    <source>
        <dbReference type="EMBL" id="XCD15491.1"/>
    </source>
</evidence>
<dbReference type="RefSeq" id="WP_353496896.1">
    <property type="nucleotide sequence ID" value="NZ_CP115920.1"/>
</dbReference>
<protein>
    <submittedName>
        <fullName evidence="4">DUF2057 family protein</fullName>
    </submittedName>
</protein>
<proteinExistence type="inferred from homology"/>
<dbReference type="InterPro" id="IPR018635">
    <property type="entry name" value="UPF0319"/>
</dbReference>
<sequence>MKLKYPMLASLMLAPSIAFSAVTVKVPNGIQVLTVNEKDSGYSSFGFDSKNDIQLEDGVNQIVFRISKIVMETGSEKTKYKSQPLVATFEGKDAVLAFDVPNIKTLYEGSMFNDKPTFDINVSSGEVVNVNKGQLGLTFSLAADMVKEVENYNQTDQPASLKNYRNPTLVVNEKTTVHYDDLKATFKSASLEDRKKFLTWAISNLDD</sequence>
<reference evidence="4" key="1">
    <citation type="submission" date="2023-01" db="EMBL/GenBank/DDBJ databases">
        <title>Vibrio sp. CB1-14 genome sequencing.</title>
        <authorList>
            <person name="Otstavnykh N."/>
            <person name="Isaeva M."/>
            <person name="Meleshko D."/>
        </authorList>
    </citation>
    <scope>NUCLEOTIDE SEQUENCE</scope>
    <source>
        <strain evidence="4">CB1-14</strain>
    </source>
</reference>
<dbReference type="PANTHER" id="PTHR38108:SF1">
    <property type="entry name" value="UPF0319 PROTEIN YCCT"/>
    <property type="match status" value="1"/>
</dbReference>
<evidence type="ECO:0000256" key="3">
    <source>
        <dbReference type="SAM" id="SignalP"/>
    </source>
</evidence>
<name>A0AAU8BH47_9VIBR</name>
<accession>A0AAU8BH47</accession>
<dbReference type="PANTHER" id="PTHR38108">
    <property type="entry name" value="UPF0319 PROTEIN YCCT"/>
    <property type="match status" value="1"/>
</dbReference>
<dbReference type="EMBL" id="CP115920">
    <property type="protein sequence ID" value="XCD15491.1"/>
    <property type="molecule type" value="Genomic_DNA"/>
</dbReference>
<dbReference type="KEGG" id="vck:PG915_13000"/>
<dbReference type="Pfam" id="PF09829">
    <property type="entry name" value="DUF2057"/>
    <property type="match status" value="1"/>
</dbReference>